<dbReference type="GO" id="GO:0007165">
    <property type="term" value="P:signal transduction"/>
    <property type="evidence" value="ECO:0007669"/>
    <property type="project" value="InterPro"/>
</dbReference>
<dbReference type="AlphaFoldDB" id="A0A6M8NHK1"/>
<dbReference type="CDD" id="cd11386">
    <property type="entry name" value="MCP_signal"/>
    <property type="match status" value="1"/>
</dbReference>
<dbReference type="PANTHER" id="PTHR43531:SF11">
    <property type="entry name" value="METHYL-ACCEPTING CHEMOTAXIS PROTEIN 3"/>
    <property type="match status" value="1"/>
</dbReference>
<evidence type="ECO:0000256" key="1">
    <source>
        <dbReference type="ARBA" id="ARBA00022500"/>
    </source>
</evidence>
<evidence type="ECO:0000256" key="2">
    <source>
        <dbReference type="ARBA" id="ARBA00029447"/>
    </source>
</evidence>
<name>A0A6M8NHK1_9BACT</name>
<evidence type="ECO:0000313" key="3">
    <source>
        <dbReference type="EMBL" id="RXI42169.1"/>
    </source>
</evidence>
<protein>
    <submittedName>
        <fullName evidence="3">Chemotaxis protein</fullName>
    </submittedName>
</protein>
<sequence length="679" mass="75525">MSVKNRLRLLSGILLFGLAVIGFIAFDNAKTWSNDMHKVGEERVPALLSLGNLNTERMAIRAQTLEVLTLDENSNLKDALTRISTQREESWKIIDENWKSFSSIPRNTEAGKKAAQKISNTYKSWREIYIELDGLISKLKTTQDIETQKNLLLQYKNTVDKMVPISNEFGKLMTEQKDRTVKFSLDMMNDSIIIADRSVIITIVVFLVIASIGLVFTIFSINLIISSLEKVKNGITGFFSFINNETKKSSIIEISSNDEFGQMAQIINDNIVKTEASIKKDNDFVNDVTRFVNELSKGNMLAKLEKDSDNPSLKELKVLLDKLQDYLEHTIARDLNTLISVLERFKKEDFTARFPEPYAKVAIIINDLGDVISNLLKQSLSIGLTLDNGSDKLLKNVEILNTSSNQAAASLEETAAALEEITSTVISNATNVAQMAKYSEQVSSSAKKGQELARSTTTAMDDITNQVNLINEAISVIDQIAFQTNILSLNAAVEAATAGEAGKGFAVVAQEVRNLASRSAEAAKEIKTIVENATNKAKHGKSISYEMIQGYEELLENITKTTQTIEEIARASKEQEAGITQINDAVTGLDRQTQQNAQIASQTKEIALETDTIAKEIVADAMKKEFTGKNEVTNKTLKKENKQTIEHSFVEPKKTVKPEIKKVVEKKPTQKNEDEWESF</sequence>
<dbReference type="RefSeq" id="WP_129012949.1">
    <property type="nucleotide sequence ID" value="NZ_CBCSEI010000004.1"/>
</dbReference>
<dbReference type="SMART" id="SM00283">
    <property type="entry name" value="MA"/>
    <property type="match status" value="1"/>
</dbReference>
<comment type="similarity">
    <text evidence="2">Belongs to the methyl-accepting chemotaxis (MCP) protein family.</text>
</comment>
<dbReference type="Pfam" id="PF12729">
    <property type="entry name" value="4HB_MCP_1"/>
    <property type="match status" value="1"/>
</dbReference>
<dbReference type="Gene3D" id="1.10.287.950">
    <property type="entry name" value="Methyl-accepting chemotaxis protein"/>
    <property type="match status" value="1"/>
</dbReference>
<dbReference type="InterPro" id="IPR024478">
    <property type="entry name" value="HlyB_4HB_MCP"/>
</dbReference>
<dbReference type="InterPro" id="IPR051310">
    <property type="entry name" value="MCP_chemotaxis"/>
</dbReference>
<dbReference type="Proteomes" id="UP000290378">
    <property type="component" value="Unassembled WGS sequence"/>
</dbReference>
<keyword evidence="1" id="KW-0145">Chemotaxis</keyword>
<dbReference type="PANTHER" id="PTHR43531">
    <property type="entry name" value="PROTEIN ICFG"/>
    <property type="match status" value="1"/>
</dbReference>
<dbReference type="EMBL" id="NXII01000004">
    <property type="protein sequence ID" value="RXI42169.1"/>
    <property type="molecule type" value="Genomic_DNA"/>
</dbReference>
<evidence type="ECO:0000313" key="4">
    <source>
        <dbReference type="Proteomes" id="UP000290378"/>
    </source>
</evidence>
<comment type="caution">
    <text evidence="3">The sequence shown here is derived from an EMBL/GenBank/DDBJ whole genome shotgun (WGS) entry which is preliminary data.</text>
</comment>
<proteinExistence type="inferred from homology"/>
<dbReference type="GO" id="GO:0016020">
    <property type="term" value="C:membrane"/>
    <property type="evidence" value="ECO:0007669"/>
    <property type="project" value="InterPro"/>
</dbReference>
<gene>
    <name evidence="3" type="ORF">CP963_03760</name>
</gene>
<accession>A0A6M8NHK1</accession>
<organism evidence="3 4">
    <name type="scientific">Arcobacter cloacae</name>
    <dbReference type="NCBI Taxonomy" id="1054034"/>
    <lineage>
        <taxon>Bacteria</taxon>
        <taxon>Pseudomonadati</taxon>
        <taxon>Campylobacterota</taxon>
        <taxon>Epsilonproteobacteria</taxon>
        <taxon>Campylobacterales</taxon>
        <taxon>Arcobacteraceae</taxon>
        <taxon>Arcobacter</taxon>
    </lineage>
</organism>
<reference evidence="3 4" key="1">
    <citation type="submission" date="2017-09" db="EMBL/GenBank/DDBJ databases">
        <title>Genomics of the genus Arcobacter.</title>
        <authorList>
            <person name="Perez-Cataluna A."/>
            <person name="Figueras M.J."/>
            <person name="Salas-Masso N."/>
        </authorList>
    </citation>
    <scope>NUCLEOTIDE SEQUENCE [LARGE SCALE GENOMIC DNA]</scope>
    <source>
        <strain evidence="3 4">CECT 7834</strain>
    </source>
</reference>
<dbReference type="PROSITE" id="PS50111">
    <property type="entry name" value="CHEMOTAXIS_TRANSDUC_2"/>
    <property type="match status" value="1"/>
</dbReference>
<keyword evidence="4" id="KW-1185">Reference proteome</keyword>
<dbReference type="SUPFAM" id="SSF58104">
    <property type="entry name" value="Methyl-accepting chemotaxis protein (MCP) signaling domain"/>
    <property type="match status" value="1"/>
</dbReference>
<dbReference type="InterPro" id="IPR004089">
    <property type="entry name" value="MCPsignal_dom"/>
</dbReference>
<dbReference type="GO" id="GO:0006935">
    <property type="term" value="P:chemotaxis"/>
    <property type="evidence" value="ECO:0007669"/>
    <property type="project" value="UniProtKB-KW"/>
</dbReference>
<dbReference type="Pfam" id="PF00015">
    <property type="entry name" value="MCPsignal"/>
    <property type="match status" value="1"/>
</dbReference>